<evidence type="ECO:0000256" key="1">
    <source>
        <dbReference type="PROSITE-ProRule" id="PRU00278"/>
    </source>
</evidence>
<feature type="domain" description="PpiC" evidence="3">
    <location>
        <begin position="122"/>
        <end position="219"/>
    </location>
</feature>
<dbReference type="Gene3D" id="3.10.50.40">
    <property type="match status" value="2"/>
</dbReference>
<name>A0AAU7BPT7_9FLAO</name>
<sequence length="647" mass="75334">MRTYIFYTCVILFSALFTNAQSKNEDILFTVGDSPVLASDFLRVYNKNLNLVKDESQKDVDQYLSLFVNYKLKLAEAKALDFHKKPQYIRELDGYKKQLAKNYLVDSEVTDALVTEAYDRILYDINAKHILFRLDPSRKDTLEVYNRLINLRERFKNEDYDTLKKELHNGNTILVEDLGYFSAFKMVYDFENEAFNTNVGEVSMPFRTQFGYHIVKVLDKRKSRGEITAGHIMISKNQVDSSENPETRIKEIYKLIEQGQEFELLAKQFSQDKSSSSKGGKLAPFKSGQLSSTIFEDIAFNLQEDEAISKPFESEYGWHIVKRYSLKPIGSFEDMKYELENKVSRDSRSKLINASMQNKLRKQYNVNSENSAKKYFVSILNDDFYARKWQLPEDFDKAKTILTIGDKQWIYKDFVSVLRSQQKGNTHGKTFEDIVDEAYEIFLNTCVLNYHEENLENVNQEFAQILNEYREGLLLFDLMETKIWNAAKSDTLGIESYYNQNKQKYKQSTQVEAVVATASQEKDIKIVASLLKNNETVESIKEKLNTNGKQNVIFTSGTMEANHQALPKGFQFKEGISKIYVQNNMYYVVKVSKVKPEFFRTLDEARGMVINDYQQQVEQNWIEDLKNKYEVTINQDVLSKVKTQINN</sequence>
<accession>A0AAU7BPT7</accession>
<dbReference type="InterPro" id="IPR046357">
    <property type="entry name" value="PPIase_dom_sf"/>
</dbReference>
<dbReference type="PROSITE" id="PS50198">
    <property type="entry name" value="PPIC_PPIASE_2"/>
    <property type="match status" value="2"/>
</dbReference>
<dbReference type="Pfam" id="PF00639">
    <property type="entry name" value="Rotamase"/>
    <property type="match status" value="2"/>
</dbReference>
<dbReference type="InterPro" id="IPR050245">
    <property type="entry name" value="PrsA_foldase"/>
</dbReference>
<dbReference type="AlphaFoldDB" id="A0AAU7BPT7"/>
<proteinExistence type="predicted"/>
<dbReference type="GO" id="GO:0003755">
    <property type="term" value="F:peptidyl-prolyl cis-trans isomerase activity"/>
    <property type="evidence" value="ECO:0007669"/>
    <property type="project" value="UniProtKB-KW"/>
</dbReference>
<gene>
    <name evidence="4" type="ORF">ABGB03_09640</name>
</gene>
<evidence type="ECO:0000256" key="2">
    <source>
        <dbReference type="SAM" id="SignalP"/>
    </source>
</evidence>
<protein>
    <submittedName>
        <fullName evidence="4">Peptidylprolyl isomerase</fullName>
        <ecNumber evidence="4">5.2.1.8</ecNumber>
    </submittedName>
</protein>
<dbReference type="PANTHER" id="PTHR47245">
    <property type="entry name" value="PEPTIDYLPROLYL ISOMERASE"/>
    <property type="match status" value="1"/>
</dbReference>
<feature type="chain" id="PRO_5043436722" evidence="2">
    <location>
        <begin position="21"/>
        <end position="647"/>
    </location>
</feature>
<keyword evidence="1 4" id="KW-0413">Isomerase</keyword>
<evidence type="ECO:0000313" key="4">
    <source>
        <dbReference type="EMBL" id="XBG60116.1"/>
    </source>
</evidence>
<feature type="domain" description="PpiC" evidence="3">
    <location>
        <begin position="224"/>
        <end position="325"/>
    </location>
</feature>
<feature type="signal peptide" evidence="2">
    <location>
        <begin position="1"/>
        <end position="20"/>
    </location>
</feature>
<keyword evidence="1" id="KW-0697">Rotamase</keyword>
<dbReference type="RefSeq" id="WP_347922303.1">
    <property type="nucleotide sequence ID" value="NZ_CP157199.1"/>
</dbReference>
<dbReference type="PANTHER" id="PTHR47245:SF2">
    <property type="entry name" value="PEPTIDYL-PROLYL CIS-TRANS ISOMERASE HP_0175-RELATED"/>
    <property type="match status" value="1"/>
</dbReference>
<keyword evidence="2" id="KW-0732">Signal</keyword>
<evidence type="ECO:0000259" key="3">
    <source>
        <dbReference type="PROSITE" id="PS50198"/>
    </source>
</evidence>
<reference evidence="4" key="1">
    <citation type="submission" date="2024-05" db="EMBL/GenBank/DDBJ databases">
        <title>Pontimicrobium maritimus sp. nov., isolated form sea water.</title>
        <authorList>
            <person name="Muhammad N."/>
            <person name="Vuong T.Q."/>
            <person name="Han H.L."/>
            <person name="Kim S.-G."/>
        </authorList>
    </citation>
    <scope>NUCLEOTIDE SEQUENCE</scope>
    <source>
        <strain evidence="4">SW4</strain>
    </source>
</reference>
<dbReference type="SUPFAM" id="SSF54534">
    <property type="entry name" value="FKBP-like"/>
    <property type="match status" value="2"/>
</dbReference>
<organism evidence="4">
    <name type="scientific">Pontimicrobium sp. SW4</name>
    <dbReference type="NCBI Taxonomy" id="3153519"/>
    <lineage>
        <taxon>Bacteria</taxon>
        <taxon>Pseudomonadati</taxon>
        <taxon>Bacteroidota</taxon>
        <taxon>Flavobacteriia</taxon>
        <taxon>Flavobacteriales</taxon>
        <taxon>Flavobacteriaceae</taxon>
        <taxon>Pontimicrobium</taxon>
    </lineage>
</organism>
<dbReference type="EMBL" id="CP157199">
    <property type="protein sequence ID" value="XBG60116.1"/>
    <property type="molecule type" value="Genomic_DNA"/>
</dbReference>
<dbReference type="Pfam" id="PF13145">
    <property type="entry name" value="Rotamase_2"/>
    <property type="match status" value="1"/>
</dbReference>
<dbReference type="EC" id="5.2.1.8" evidence="4"/>
<dbReference type="InterPro" id="IPR000297">
    <property type="entry name" value="PPIase_PpiC"/>
</dbReference>